<accession>A0A512B6Q4</accession>
<evidence type="ECO:0000313" key="1">
    <source>
        <dbReference type="EMBL" id="GEO07636.1"/>
    </source>
</evidence>
<gene>
    <name evidence="1" type="ORF">SAE01_01320</name>
</gene>
<keyword evidence="2" id="KW-1185">Reference proteome</keyword>
<dbReference type="EMBL" id="BJYT01000001">
    <property type="protein sequence ID" value="GEO07636.1"/>
    <property type="molecule type" value="Genomic_DNA"/>
</dbReference>
<dbReference type="OrthoDB" id="666099at2"/>
<reference evidence="1 2" key="1">
    <citation type="submission" date="2019-07" db="EMBL/GenBank/DDBJ databases">
        <title>Whole genome shotgun sequence of Segetibacter aerophilus NBRC 106135.</title>
        <authorList>
            <person name="Hosoyama A."/>
            <person name="Uohara A."/>
            <person name="Ohji S."/>
            <person name="Ichikawa N."/>
        </authorList>
    </citation>
    <scope>NUCLEOTIDE SEQUENCE [LARGE SCALE GENOMIC DNA]</scope>
    <source>
        <strain evidence="1 2">NBRC 106135</strain>
    </source>
</reference>
<evidence type="ECO:0000313" key="2">
    <source>
        <dbReference type="Proteomes" id="UP000321513"/>
    </source>
</evidence>
<proteinExistence type="predicted"/>
<dbReference type="RefSeq" id="WP_147201599.1">
    <property type="nucleotide sequence ID" value="NZ_BJYT01000001.1"/>
</dbReference>
<organism evidence="1 2">
    <name type="scientific">Segetibacter aerophilus</name>
    <dbReference type="NCBI Taxonomy" id="670293"/>
    <lineage>
        <taxon>Bacteria</taxon>
        <taxon>Pseudomonadati</taxon>
        <taxon>Bacteroidota</taxon>
        <taxon>Chitinophagia</taxon>
        <taxon>Chitinophagales</taxon>
        <taxon>Chitinophagaceae</taxon>
        <taxon>Segetibacter</taxon>
    </lineage>
</organism>
<name>A0A512B6Q4_9BACT</name>
<dbReference type="AlphaFoldDB" id="A0A512B6Q4"/>
<protein>
    <submittedName>
        <fullName evidence="1">Uncharacterized protein</fullName>
    </submittedName>
</protein>
<sequence length="133" mass="15695">MLKISELKEGDLVMAEYDGQWKEGEITNVDRLDGKVEITTAEDQEFWYDAKHINPILLDESYLFKLGFQKQANDDGSIKYTKGAFRTLLHEQGNFSNFEMWYREDKRHISHPIYVHEFQNNYLDMTKVPLVKG</sequence>
<dbReference type="Proteomes" id="UP000321513">
    <property type="component" value="Unassembled WGS sequence"/>
</dbReference>
<comment type="caution">
    <text evidence="1">The sequence shown here is derived from an EMBL/GenBank/DDBJ whole genome shotgun (WGS) entry which is preliminary data.</text>
</comment>